<evidence type="ECO:0000313" key="4">
    <source>
        <dbReference type="Proteomes" id="UP000826271"/>
    </source>
</evidence>
<feature type="chain" id="PRO_5043350021" evidence="2">
    <location>
        <begin position="24"/>
        <end position="135"/>
    </location>
</feature>
<accession>A0AAV6WSZ2</accession>
<proteinExistence type="predicted"/>
<feature type="region of interest" description="Disordered" evidence="1">
    <location>
        <begin position="50"/>
        <end position="100"/>
    </location>
</feature>
<organism evidence="3 4">
    <name type="scientific">Buddleja alternifolia</name>
    <dbReference type="NCBI Taxonomy" id="168488"/>
    <lineage>
        <taxon>Eukaryota</taxon>
        <taxon>Viridiplantae</taxon>
        <taxon>Streptophyta</taxon>
        <taxon>Embryophyta</taxon>
        <taxon>Tracheophyta</taxon>
        <taxon>Spermatophyta</taxon>
        <taxon>Magnoliopsida</taxon>
        <taxon>eudicotyledons</taxon>
        <taxon>Gunneridae</taxon>
        <taxon>Pentapetalae</taxon>
        <taxon>asterids</taxon>
        <taxon>lamiids</taxon>
        <taxon>Lamiales</taxon>
        <taxon>Scrophulariaceae</taxon>
        <taxon>Buddlejeae</taxon>
        <taxon>Buddleja</taxon>
    </lineage>
</organism>
<keyword evidence="2" id="KW-0732">Signal</keyword>
<protein>
    <submittedName>
        <fullName evidence="3">Uncharacterized protein</fullName>
    </submittedName>
</protein>
<reference evidence="3" key="1">
    <citation type="submission" date="2019-10" db="EMBL/GenBank/DDBJ databases">
        <authorList>
            <person name="Zhang R."/>
            <person name="Pan Y."/>
            <person name="Wang J."/>
            <person name="Ma R."/>
            <person name="Yu S."/>
        </authorList>
    </citation>
    <scope>NUCLEOTIDE SEQUENCE</scope>
    <source>
        <strain evidence="3">LA-IB0</strain>
        <tissue evidence="3">Leaf</tissue>
    </source>
</reference>
<feature type="compositionally biased region" description="Polar residues" evidence="1">
    <location>
        <begin position="71"/>
        <end position="80"/>
    </location>
</feature>
<dbReference type="AlphaFoldDB" id="A0AAV6WSZ2"/>
<evidence type="ECO:0000256" key="1">
    <source>
        <dbReference type="SAM" id="MobiDB-lite"/>
    </source>
</evidence>
<feature type="signal peptide" evidence="2">
    <location>
        <begin position="1"/>
        <end position="23"/>
    </location>
</feature>
<dbReference type="Proteomes" id="UP000826271">
    <property type="component" value="Unassembled WGS sequence"/>
</dbReference>
<dbReference type="InterPro" id="IPR039346">
    <property type="entry name" value="AGP25/26"/>
</dbReference>
<sequence length="135" mass="14200">MIRMAYFHSIITLILISSSTILSIPSDNFIPTISAAPALLPNPPLSPYTELSPDITPLLPSPGGTARSPDRSSLPTIPSSHSPPNPDTTSSIGPDTAVAPSGALQDSSAVSLLKGFEVEVFSSCLAYWLVMVFMM</sequence>
<evidence type="ECO:0000256" key="2">
    <source>
        <dbReference type="SAM" id="SignalP"/>
    </source>
</evidence>
<dbReference type="PANTHER" id="PTHR35725:SF3">
    <property type="entry name" value="CLASSICAL ARABINOGALACTAN PROTEIN 25"/>
    <property type="match status" value="1"/>
</dbReference>
<dbReference type="EMBL" id="WHWC01000014">
    <property type="protein sequence ID" value="KAG8370058.1"/>
    <property type="molecule type" value="Genomic_DNA"/>
</dbReference>
<gene>
    <name evidence="3" type="ORF">BUALT_Bualt14G0078100</name>
</gene>
<keyword evidence="4" id="KW-1185">Reference proteome</keyword>
<comment type="caution">
    <text evidence="3">The sequence shown here is derived from an EMBL/GenBank/DDBJ whole genome shotgun (WGS) entry which is preliminary data.</text>
</comment>
<dbReference type="PANTHER" id="PTHR35725">
    <property type="entry name" value="CLASSICAL ARABINOGALACTAN PROTEIN 26"/>
    <property type="match status" value="1"/>
</dbReference>
<evidence type="ECO:0000313" key="3">
    <source>
        <dbReference type="EMBL" id="KAG8370058.1"/>
    </source>
</evidence>
<name>A0AAV6WSZ2_9LAMI</name>